<sequence>MNKLKQSLLNNEKITVKTSYEFQSLMKLKINYDINLVDLTKYFNLQDICLDICYTHRGVNISILEKMTKLKQITIFDLFIQDISFCKHLLELTYLDITGNSVTDLTPLYNLNNFTKFCYSRMFMYLDCDKTQICQQISNLQHLQILNVSDSRLSDVSPFYMLVELKELNISSNFQISDISALKTLHKLVIFIFCQNKICNLYALAFMKDLKEINASRNQIIDVNPLHFCTHLTNLNIFANHIVDPTVLKNQIVFKELALSSNKIRDPSYFAKYDNYITYQNQPSVEEVTHANILTHIHNSFMSLYKTQQLMQKKRIRKEIQNIKVQFTAIKTHLITQMNAAVQLLIQFIIE</sequence>
<dbReference type="InterPro" id="IPR001611">
    <property type="entry name" value="Leu-rich_rpt"/>
</dbReference>
<dbReference type="Proteomes" id="UP001642409">
    <property type="component" value="Unassembled WGS sequence"/>
</dbReference>
<protein>
    <submittedName>
        <fullName evidence="3">T9SS type A sorting domain-containing protein</fullName>
    </submittedName>
    <submittedName>
        <fullName evidence="4">T9SS_type A sorting domain-containing protein</fullName>
    </submittedName>
</protein>
<keyword evidence="1" id="KW-0433">Leucine-rich repeat</keyword>
<dbReference type="InterPro" id="IPR032675">
    <property type="entry name" value="LRR_dom_sf"/>
</dbReference>
<dbReference type="AlphaFoldDB" id="A0AA86PJI5"/>
<reference evidence="3" key="1">
    <citation type="submission" date="2023-06" db="EMBL/GenBank/DDBJ databases">
        <authorList>
            <person name="Kurt Z."/>
        </authorList>
    </citation>
    <scope>NUCLEOTIDE SEQUENCE</scope>
</reference>
<evidence type="ECO:0000313" key="5">
    <source>
        <dbReference type="Proteomes" id="UP001642409"/>
    </source>
</evidence>
<dbReference type="Gene3D" id="3.80.10.10">
    <property type="entry name" value="Ribonuclease Inhibitor"/>
    <property type="match status" value="2"/>
</dbReference>
<gene>
    <name evidence="3" type="ORF">HINF_LOCUS27313</name>
    <name evidence="4" type="ORF">HINF_LOCUS45395</name>
</gene>
<keyword evidence="5" id="KW-1185">Reference proteome</keyword>
<dbReference type="PANTHER" id="PTHR46652">
    <property type="entry name" value="LEUCINE-RICH REPEAT AND IQ DOMAIN-CONTAINING PROTEIN 1-RELATED"/>
    <property type="match status" value="1"/>
</dbReference>
<dbReference type="SUPFAM" id="SSF52058">
    <property type="entry name" value="L domain-like"/>
    <property type="match status" value="1"/>
</dbReference>
<dbReference type="PROSITE" id="PS51450">
    <property type="entry name" value="LRR"/>
    <property type="match status" value="2"/>
</dbReference>
<evidence type="ECO:0000313" key="4">
    <source>
        <dbReference type="EMBL" id="CAL6053534.1"/>
    </source>
</evidence>
<dbReference type="EMBL" id="CATOUU010000667">
    <property type="protein sequence ID" value="CAI9939668.1"/>
    <property type="molecule type" value="Genomic_DNA"/>
</dbReference>
<proteinExistence type="predicted"/>
<dbReference type="PANTHER" id="PTHR46652:SF3">
    <property type="entry name" value="LEUCINE-RICH REPEAT-CONTAINING PROTEIN 9"/>
    <property type="match status" value="1"/>
</dbReference>
<organism evidence="3">
    <name type="scientific">Hexamita inflata</name>
    <dbReference type="NCBI Taxonomy" id="28002"/>
    <lineage>
        <taxon>Eukaryota</taxon>
        <taxon>Metamonada</taxon>
        <taxon>Diplomonadida</taxon>
        <taxon>Hexamitidae</taxon>
        <taxon>Hexamitinae</taxon>
        <taxon>Hexamita</taxon>
    </lineage>
</organism>
<dbReference type="EMBL" id="CAXDID020000197">
    <property type="protein sequence ID" value="CAL6053534.1"/>
    <property type="molecule type" value="Genomic_DNA"/>
</dbReference>
<evidence type="ECO:0000313" key="3">
    <source>
        <dbReference type="EMBL" id="CAI9939668.1"/>
    </source>
</evidence>
<reference evidence="4 5" key="2">
    <citation type="submission" date="2024-07" db="EMBL/GenBank/DDBJ databases">
        <authorList>
            <person name="Akdeniz Z."/>
        </authorList>
    </citation>
    <scope>NUCLEOTIDE SEQUENCE [LARGE SCALE GENOMIC DNA]</scope>
</reference>
<dbReference type="InterPro" id="IPR050836">
    <property type="entry name" value="SDS22/Internalin_LRR"/>
</dbReference>
<comment type="caution">
    <text evidence="3">The sequence shown here is derived from an EMBL/GenBank/DDBJ whole genome shotgun (WGS) entry which is preliminary data.</text>
</comment>
<accession>A0AA86PJI5</accession>
<dbReference type="InterPro" id="IPR025875">
    <property type="entry name" value="Leu-rich_rpt_4"/>
</dbReference>
<evidence type="ECO:0000256" key="2">
    <source>
        <dbReference type="ARBA" id="ARBA00022737"/>
    </source>
</evidence>
<name>A0AA86PJI5_9EUKA</name>
<dbReference type="Pfam" id="PF12799">
    <property type="entry name" value="LRR_4"/>
    <property type="match status" value="1"/>
</dbReference>
<keyword evidence="2" id="KW-0677">Repeat</keyword>
<evidence type="ECO:0000256" key="1">
    <source>
        <dbReference type="ARBA" id="ARBA00022614"/>
    </source>
</evidence>